<evidence type="ECO:0000313" key="2">
    <source>
        <dbReference type="Proteomes" id="UP000234412"/>
    </source>
</evidence>
<proteinExistence type="predicted"/>
<evidence type="ECO:0000313" key="1">
    <source>
        <dbReference type="EMBL" id="PLM93917.1"/>
    </source>
</evidence>
<gene>
    <name evidence="1" type="ORF">CWN47_16205</name>
</gene>
<accession>A0A2N4Z099</accession>
<name>A0A2N4Z099_KLEVA</name>
<organism evidence="1 2">
    <name type="scientific">Klebsiella variicola</name>
    <dbReference type="NCBI Taxonomy" id="244366"/>
    <lineage>
        <taxon>Bacteria</taxon>
        <taxon>Pseudomonadati</taxon>
        <taxon>Pseudomonadota</taxon>
        <taxon>Gammaproteobacteria</taxon>
        <taxon>Enterobacterales</taxon>
        <taxon>Enterobacteriaceae</taxon>
        <taxon>Klebsiella/Raoultella group</taxon>
        <taxon>Klebsiella</taxon>
        <taxon>Klebsiella pneumoniae complex</taxon>
    </lineage>
</organism>
<dbReference type="EMBL" id="PIDP01000548">
    <property type="protein sequence ID" value="PLM93917.1"/>
    <property type="molecule type" value="Genomic_DNA"/>
</dbReference>
<dbReference type="AlphaFoldDB" id="A0A2N4Z099"/>
<sequence>MSLPNRLYYPIELAANKLSCSVSDLIHYGATSDIEICLHMSFNCAECFFEYDTSSELIDFTKGRKIYVKGKYNSFNLRRNDDGIYLNDFYGLAALTSQDLLTIDFEPEASISINQVFCPAGNGKFFDDIIGAVYIEPNEDYVAQTSKDKVIERLFITDYEIKRLLDDAEFHDT</sequence>
<comment type="caution">
    <text evidence="1">The sequence shown here is derived from an EMBL/GenBank/DDBJ whole genome shotgun (WGS) entry which is preliminary data.</text>
</comment>
<reference evidence="1 2" key="2">
    <citation type="submission" date="2018-01" db="EMBL/GenBank/DDBJ databases">
        <title>Genomic study of Klebsiella pneumoniae.</title>
        <authorList>
            <person name="Yang Y."/>
            <person name="Bicalho R."/>
        </authorList>
    </citation>
    <scope>NUCLEOTIDE SEQUENCE [LARGE SCALE GENOMIC DNA]</scope>
    <source>
        <strain evidence="1 2">A8</strain>
    </source>
</reference>
<dbReference type="Proteomes" id="UP000234412">
    <property type="component" value="Unassembled WGS sequence"/>
</dbReference>
<reference evidence="1 2" key="1">
    <citation type="submission" date="2017-11" db="EMBL/GenBank/DDBJ databases">
        <authorList>
            <person name="Han C.G."/>
        </authorList>
    </citation>
    <scope>NUCLEOTIDE SEQUENCE [LARGE SCALE GENOMIC DNA]</scope>
    <source>
        <strain evidence="1 2">A8</strain>
    </source>
</reference>
<feature type="non-terminal residue" evidence="1">
    <location>
        <position position="173"/>
    </location>
</feature>
<protein>
    <submittedName>
        <fullName evidence="1">Uncharacterized protein</fullName>
    </submittedName>
</protein>